<keyword evidence="3" id="KW-1185">Reference proteome</keyword>
<comment type="caution">
    <text evidence="2">The sequence shown here is derived from an EMBL/GenBank/DDBJ whole genome shotgun (WGS) entry which is preliminary data.</text>
</comment>
<organism evidence="2 3">
    <name type="scientific">Caballeronia concitans</name>
    <dbReference type="NCBI Taxonomy" id="1777133"/>
    <lineage>
        <taxon>Bacteria</taxon>
        <taxon>Pseudomonadati</taxon>
        <taxon>Pseudomonadota</taxon>
        <taxon>Betaproteobacteria</taxon>
        <taxon>Burkholderiales</taxon>
        <taxon>Burkholderiaceae</taxon>
        <taxon>Caballeronia</taxon>
    </lineage>
</organism>
<sequence length="73" mass="7731">MPVLGTSASRPDNTDSAVTDWSADPEDWGYFLSQINARWTALILSSKHSPASAVIKDALPHVASNSGSSNVCK</sequence>
<gene>
    <name evidence="2" type="ORF">AWB72_05451</name>
</gene>
<evidence type="ECO:0000313" key="2">
    <source>
        <dbReference type="EMBL" id="SAL51450.1"/>
    </source>
</evidence>
<proteinExistence type="predicted"/>
<feature type="compositionally biased region" description="Polar residues" evidence="1">
    <location>
        <begin position="1"/>
        <end position="19"/>
    </location>
</feature>
<dbReference type="EMBL" id="FCNV02000021">
    <property type="protein sequence ID" value="SAL51450.1"/>
    <property type="molecule type" value="Genomic_DNA"/>
</dbReference>
<protein>
    <submittedName>
        <fullName evidence="2">Uncharacterized protein</fullName>
    </submittedName>
</protein>
<evidence type="ECO:0000313" key="3">
    <source>
        <dbReference type="Proteomes" id="UP000198263"/>
    </source>
</evidence>
<name>A0A658R5D6_9BURK</name>
<feature type="region of interest" description="Disordered" evidence="1">
    <location>
        <begin position="1"/>
        <end position="22"/>
    </location>
</feature>
<accession>A0A658R5D6</accession>
<reference evidence="2 3" key="1">
    <citation type="submission" date="2016-01" db="EMBL/GenBank/DDBJ databases">
        <authorList>
            <person name="Peeters C."/>
        </authorList>
    </citation>
    <scope>NUCLEOTIDE SEQUENCE [LARGE SCALE GENOMIC DNA]</scope>
    <source>
        <strain evidence="2">LMG 29315</strain>
    </source>
</reference>
<evidence type="ECO:0000256" key="1">
    <source>
        <dbReference type="SAM" id="MobiDB-lite"/>
    </source>
</evidence>
<dbReference type="Proteomes" id="UP000198263">
    <property type="component" value="Unassembled WGS sequence"/>
</dbReference>
<dbReference type="AlphaFoldDB" id="A0A658R5D6"/>